<dbReference type="AlphaFoldDB" id="A0A4R5Q7J1"/>
<evidence type="ECO:0000313" key="2">
    <source>
        <dbReference type="Proteomes" id="UP000295096"/>
    </source>
</evidence>
<name>A0A4R5Q7J1_9PROT</name>
<dbReference type="Proteomes" id="UP000295096">
    <property type="component" value="Unassembled WGS sequence"/>
</dbReference>
<dbReference type="EMBL" id="SMSJ01000124">
    <property type="protein sequence ID" value="TDH58408.1"/>
    <property type="molecule type" value="Genomic_DNA"/>
</dbReference>
<proteinExistence type="predicted"/>
<reference evidence="1 2" key="1">
    <citation type="journal article" date="2016" name="J. Microbiol.">
        <title>Dankookia rubra gen. nov., sp. nov., an alphaproteobacterium isolated from sediment of a shallow stream.</title>
        <authorList>
            <person name="Kim W.H."/>
            <person name="Kim D.H."/>
            <person name="Kang K."/>
            <person name="Ahn T.Y."/>
        </authorList>
    </citation>
    <scope>NUCLEOTIDE SEQUENCE [LARGE SCALE GENOMIC DNA]</scope>
    <source>
        <strain evidence="1 2">JCM30602</strain>
    </source>
</reference>
<sequence>MAASCLTALCTSPEALAQPSLPAYMDVITGATIPAPDRVAFQNLLALNTGMFELYGSAGQLVQGSILAQHPVILGLFSSAGGRMILYRPGQPVLEGPQVPERYQILKSVGHSVMALGVIVGPHIGKVDDRSWQPAVAAYRVKLQAALDSVGATSLPAEWRANNQALIRENIAFIDRVLTEKVVSFATVQDFAEKQKAALKRNIQWAADTQVTHWMSVLAEWKRMLGTDWAKVYAASNTIYVARQNNVLFSVLAQFFEPQDINSRLMLIETISFTTTPADMLDALTRIISDRTVGETFFGSRYLMDYELMGGDARASIERITKAQGMTTHLPPRVPFGSHQWPTLVTPGEGPASLADLP</sequence>
<comment type="caution">
    <text evidence="1">The sequence shown here is derived from an EMBL/GenBank/DDBJ whole genome shotgun (WGS) entry which is preliminary data.</text>
</comment>
<organism evidence="1 2">
    <name type="scientific">Dankookia rubra</name>
    <dbReference type="NCBI Taxonomy" id="1442381"/>
    <lineage>
        <taxon>Bacteria</taxon>
        <taxon>Pseudomonadati</taxon>
        <taxon>Pseudomonadota</taxon>
        <taxon>Alphaproteobacteria</taxon>
        <taxon>Acetobacterales</taxon>
        <taxon>Roseomonadaceae</taxon>
        <taxon>Dankookia</taxon>
    </lineage>
</organism>
<evidence type="ECO:0000313" key="1">
    <source>
        <dbReference type="EMBL" id="TDH58408.1"/>
    </source>
</evidence>
<gene>
    <name evidence="1" type="ORF">E2C06_32780</name>
</gene>
<protein>
    <submittedName>
        <fullName evidence="1">Uncharacterized protein</fullName>
    </submittedName>
</protein>
<keyword evidence="2" id="KW-1185">Reference proteome</keyword>
<dbReference type="OrthoDB" id="572924at2"/>
<accession>A0A4R5Q7J1</accession>